<dbReference type="EMBL" id="JASBWS010000001">
    <property type="protein sequence ID" value="KAJ9117936.1"/>
    <property type="molecule type" value="Genomic_DNA"/>
</dbReference>
<keyword evidence="2" id="KW-1185">Reference proteome</keyword>
<evidence type="ECO:0000313" key="2">
    <source>
        <dbReference type="Proteomes" id="UP001230649"/>
    </source>
</evidence>
<accession>A0ACC2X2Q5</accession>
<protein>
    <submittedName>
        <fullName evidence="1">Uncharacterized protein</fullName>
    </submittedName>
</protein>
<proteinExistence type="predicted"/>
<dbReference type="Proteomes" id="UP001230649">
    <property type="component" value="Unassembled WGS sequence"/>
</dbReference>
<sequence>MPHSAPPPARPQAHAIEPSVLVLPTALPLTKELEVEARKASIAELKRQSEELERERQLAEALMEQHHEEERKEVVESQGSWVKLIAGTRKGKNKAGDPAEHEGKTKRFDRPPNAYELYAAIDRKDIMYIMRVRDHTFPLLLQKNAGEFPIVYASRIGKSHQDIAILICGALSRYVNHLEESDFQKKETLGVLRQLRLNLKLAIDNSLLPTSDPSLLSSYLQVLIMSEGDIFLNKCIHEVSLAIRLSSYIVGTPVDVSAGPVHRADAMVREFCTKELRSVQGGTFGVEAYIANACMDLVIMATWALIIEQIPEAEPLPTYTFARDQRTYGMFVEAAEKYRSRINQKTPKRLKALRDLLIEICGDTHITIKARVARLRKEIDGESEHK</sequence>
<reference evidence="1" key="1">
    <citation type="submission" date="2023-04" db="EMBL/GenBank/DDBJ databases">
        <title>Draft Genome sequencing of Naganishia species isolated from polar environments using Oxford Nanopore Technology.</title>
        <authorList>
            <person name="Leo P."/>
            <person name="Venkateswaran K."/>
        </authorList>
    </citation>
    <scope>NUCLEOTIDE SEQUENCE</scope>
    <source>
        <strain evidence="1">MNA-CCFEE 5262</strain>
    </source>
</reference>
<name>A0ACC2X2Q5_9TREE</name>
<comment type="caution">
    <text evidence="1">The sequence shown here is derived from an EMBL/GenBank/DDBJ whole genome shotgun (WGS) entry which is preliminary data.</text>
</comment>
<evidence type="ECO:0000313" key="1">
    <source>
        <dbReference type="EMBL" id="KAJ9117936.1"/>
    </source>
</evidence>
<gene>
    <name evidence="1" type="ORF">QFC20_000217</name>
</gene>
<organism evidence="1 2">
    <name type="scientific">Naganishia adeliensis</name>
    <dbReference type="NCBI Taxonomy" id="92952"/>
    <lineage>
        <taxon>Eukaryota</taxon>
        <taxon>Fungi</taxon>
        <taxon>Dikarya</taxon>
        <taxon>Basidiomycota</taxon>
        <taxon>Agaricomycotina</taxon>
        <taxon>Tremellomycetes</taxon>
        <taxon>Filobasidiales</taxon>
        <taxon>Filobasidiaceae</taxon>
        <taxon>Naganishia</taxon>
    </lineage>
</organism>